<protein>
    <submittedName>
        <fullName evidence="4">Uncharacterized protein</fullName>
    </submittedName>
</protein>
<comment type="caution">
    <text evidence="4">The sequence shown here is derived from an EMBL/GenBank/DDBJ whole genome shotgun (WGS) entry which is preliminary data.</text>
</comment>
<dbReference type="PANTHER" id="PTHR11802:SF351">
    <property type="entry name" value="1-O-ACYLGLUCOSE:ANTHOCYANIN-O-ACYLTRANSFERASE"/>
    <property type="match status" value="1"/>
</dbReference>
<accession>A0AAE1RY83</accession>
<dbReference type="FunFam" id="3.40.50.1820:FF:000072">
    <property type="entry name" value="Serine carboxypeptidase-like 19"/>
    <property type="match status" value="1"/>
</dbReference>
<keyword evidence="2" id="KW-0732">Signal</keyword>
<dbReference type="AlphaFoldDB" id="A0AAE1RY83"/>
<dbReference type="SUPFAM" id="SSF53474">
    <property type="entry name" value="alpha/beta-Hydrolases"/>
    <property type="match status" value="1"/>
</dbReference>
<dbReference type="Proteomes" id="UP001291623">
    <property type="component" value="Unassembled WGS sequence"/>
</dbReference>
<dbReference type="GO" id="GO:0006508">
    <property type="term" value="P:proteolysis"/>
    <property type="evidence" value="ECO:0007669"/>
    <property type="project" value="InterPro"/>
</dbReference>
<evidence type="ECO:0000256" key="3">
    <source>
        <dbReference type="ARBA" id="ARBA00023180"/>
    </source>
</evidence>
<evidence type="ECO:0000256" key="1">
    <source>
        <dbReference type="ARBA" id="ARBA00009431"/>
    </source>
</evidence>
<keyword evidence="5" id="KW-1185">Reference proteome</keyword>
<evidence type="ECO:0000313" key="4">
    <source>
        <dbReference type="EMBL" id="KAK4359434.1"/>
    </source>
</evidence>
<gene>
    <name evidence="4" type="ORF">RND71_021663</name>
</gene>
<evidence type="ECO:0000256" key="2">
    <source>
        <dbReference type="ARBA" id="ARBA00022729"/>
    </source>
</evidence>
<sequence>MKERFQMVDTKLLLLLLLAQLEICSLFAIAGTPVKYLPGFQGPLPFELETGYIGVGQSEEVQLFYYFIKSESNPEVDPVVLWLVGGPGCSTLYAVANEIGPIRFDGREYNGSLPTLSYHPYGYTKVANIIFLDSPVVTGFSYATNHNREHSDPLLVGEQNYQFIRKWLTENPNYKLNPFYVGGDSYGGIFVPITTQVISDGIEAGIHPRVNLKGYFLGNPVTFNGQDNYKVPFAHGMALISDELYKALETHCGGEYEDIDPKNSLCLQHVNSFKRLLKGIFEYHILEPVCEPISTKVHKFSGQRRSLDEKFEKLKNPSLLPRMKCRDEWLNLSIFWANDNFVQQALHIRKGTIGEWKYWNKQLPFTMSINNTIPYHAYLSSKGYRSFIYSGDHDLCIPHQSTEWWIKSLNYSIVEDWRPWTYDGQIAGYTRRYSNGMTYATLKGSGHTAPEWTPAQCLAILKRWLSHEPL</sequence>
<name>A0AAE1RY83_9SOLA</name>
<dbReference type="Gene3D" id="3.40.50.1820">
    <property type="entry name" value="alpha/beta hydrolase"/>
    <property type="match status" value="1"/>
</dbReference>
<dbReference type="PRINTS" id="PR00724">
    <property type="entry name" value="CRBOXYPTASEC"/>
</dbReference>
<dbReference type="GO" id="GO:0016747">
    <property type="term" value="F:acyltransferase activity, transferring groups other than amino-acyl groups"/>
    <property type="evidence" value="ECO:0007669"/>
    <property type="project" value="TreeGrafter"/>
</dbReference>
<dbReference type="EMBL" id="JAVYJV010000011">
    <property type="protein sequence ID" value="KAK4359434.1"/>
    <property type="molecule type" value="Genomic_DNA"/>
</dbReference>
<comment type="similarity">
    <text evidence="1">Belongs to the peptidase S10 family.</text>
</comment>
<proteinExistence type="inferred from homology"/>
<dbReference type="Pfam" id="PF00450">
    <property type="entry name" value="Peptidase_S10"/>
    <property type="match status" value="1"/>
</dbReference>
<dbReference type="GO" id="GO:0019748">
    <property type="term" value="P:secondary metabolic process"/>
    <property type="evidence" value="ECO:0007669"/>
    <property type="project" value="TreeGrafter"/>
</dbReference>
<dbReference type="PANTHER" id="PTHR11802">
    <property type="entry name" value="SERINE PROTEASE FAMILY S10 SERINE CARBOXYPEPTIDASE"/>
    <property type="match status" value="1"/>
</dbReference>
<dbReference type="InterPro" id="IPR001563">
    <property type="entry name" value="Peptidase_S10"/>
</dbReference>
<keyword evidence="3" id="KW-0325">Glycoprotein</keyword>
<dbReference type="FunFam" id="3.40.50.12670:FF:000001">
    <property type="entry name" value="Carboxypeptidase"/>
    <property type="match status" value="1"/>
</dbReference>
<reference evidence="4" key="1">
    <citation type="submission" date="2023-12" db="EMBL/GenBank/DDBJ databases">
        <title>Genome assembly of Anisodus tanguticus.</title>
        <authorList>
            <person name="Wang Y.-J."/>
        </authorList>
    </citation>
    <scope>NUCLEOTIDE SEQUENCE</scope>
    <source>
        <strain evidence="4">KB-2021</strain>
        <tissue evidence="4">Leaf</tissue>
    </source>
</reference>
<dbReference type="GO" id="GO:0004185">
    <property type="term" value="F:serine-type carboxypeptidase activity"/>
    <property type="evidence" value="ECO:0007669"/>
    <property type="project" value="InterPro"/>
</dbReference>
<dbReference type="InterPro" id="IPR029058">
    <property type="entry name" value="AB_hydrolase_fold"/>
</dbReference>
<evidence type="ECO:0000313" key="5">
    <source>
        <dbReference type="Proteomes" id="UP001291623"/>
    </source>
</evidence>
<organism evidence="4 5">
    <name type="scientific">Anisodus tanguticus</name>
    <dbReference type="NCBI Taxonomy" id="243964"/>
    <lineage>
        <taxon>Eukaryota</taxon>
        <taxon>Viridiplantae</taxon>
        <taxon>Streptophyta</taxon>
        <taxon>Embryophyta</taxon>
        <taxon>Tracheophyta</taxon>
        <taxon>Spermatophyta</taxon>
        <taxon>Magnoliopsida</taxon>
        <taxon>eudicotyledons</taxon>
        <taxon>Gunneridae</taxon>
        <taxon>Pentapetalae</taxon>
        <taxon>asterids</taxon>
        <taxon>lamiids</taxon>
        <taxon>Solanales</taxon>
        <taxon>Solanaceae</taxon>
        <taxon>Solanoideae</taxon>
        <taxon>Hyoscyameae</taxon>
        <taxon>Anisodus</taxon>
    </lineage>
</organism>